<evidence type="ECO:0000313" key="4">
    <source>
        <dbReference type="Proteomes" id="UP001165042"/>
    </source>
</evidence>
<dbReference type="AlphaFoldDB" id="A0A9W6QU71"/>
<name>A0A9W6QU71_9PSEU</name>
<comment type="caution">
    <text evidence="3">The sequence shown here is derived from an EMBL/GenBank/DDBJ whole genome shotgun (WGS) entry which is preliminary data.</text>
</comment>
<keyword evidence="4" id="KW-1185">Reference proteome</keyword>
<evidence type="ECO:0000256" key="1">
    <source>
        <dbReference type="SAM" id="SignalP"/>
    </source>
</evidence>
<reference evidence="3" key="1">
    <citation type="submission" date="2023-02" db="EMBL/GenBank/DDBJ databases">
        <title>Actinokineospora globicatena NBRC 15670.</title>
        <authorList>
            <person name="Ichikawa N."/>
            <person name="Sato H."/>
            <person name="Tonouchi N."/>
        </authorList>
    </citation>
    <scope>NUCLEOTIDE SEQUENCE</scope>
    <source>
        <strain evidence="3">NBRC 15670</strain>
    </source>
</reference>
<proteinExistence type="predicted"/>
<accession>A0A9W6QU71</accession>
<keyword evidence="1" id="KW-0732">Signal</keyword>
<feature type="domain" description="DUF4082" evidence="2">
    <location>
        <begin position="149"/>
        <end position="284"/>
    </location>
</feature>
<dbReference type="Proteomes" id="UP001165042">
    <property type="component" value="Unassembled WGS sequence"/>
</dbReference>
<feature type="chain" id="PRO_5040912152" description="DUF4082 domain-containing protein" evidence="1">
    <location>
        <begin position="26"/>
        <end position="290"/>
    </location>
</feature>
<gene>
    <name evidence="3" type="ORF">Aglo03_54730</name>
</gene>
<dbReference type="InterPro" id="IPR025141">
    <property type="entry name" value="DUF4082"/>
</dbReference>
<dbReference type="EMBL" id="BSSD01000010">
    <property type="protein sequence ID" value="GLW94657.1"/>
    <property type="molecule type" value="Genomic_DNA"/>
</dbReference>
<dbReference type="Pfam" id="PF13313">
    <property type="entry name" value="DUF4082"/>
    <property type="match status" value="1"/>
</dbReference>
<evidence type="ECO:0000259" key="2">
    <source>
        <dbReference type="Pfam" id="PF13313"/>
    </source>
</evidence>
<protein>
    <recommendedName>
        <fullName evidence="2">DUF4082 domain-containing protein</fullName>
    </recommendedName>
</protein>
<feature type="signal peptide" evidence="1">
    <location>
        <begin position="1"/>
        <end position="25"/>
    </location>
</feature>
<dbReference type="RefSeq" id="WP_285612682.1">
    <property type="nucleotide sequence ID" value="NZ_BSSD01000010.1"/>
</dbReference>
<evidence type="ECO:0000313" key="3">
    <source>
        <dbReference type="EMBL" id="GLW94657.1"/>
    </source>
</evidence>
<organism evidence="3 4">
    <name type="scientific">Actinokineospora globicatena</name>
    <dbReference type="NCBI Taxonomy" id="103729"/>
    <lineage>
        <taxon>Bacteria</taxon>
        <taxon>Bacillati</taxon>
        <taxon>Actinomycetota</taxon>
        <taxon>Actinomycetes</taxon>
        <taxon>Pseudonocardiales</taxon>
        <taxon>Pseudonocardiaceae</taxon>
        <taxon>Actinokineospora</taxon>
    </lineage>
</organism>
<sequence length="290" mass="31266">MRRLVVLVLSVLLIGSTLTAGTAAAASPTARVDLPADNALVQFDQPVTLRGHSTGVAESGVKYTEISLHDQNHFIVIAGAGQNDWEYTFTPGAPRIGPLTVYARVVLDNWQTATVEVLHLRVADAQPGPGTCPCTFNPARENEPTLYRGGGALELGLRFFVDRPGSVNAVSLPSGLGAWTNAITVSLWTDKGTLLARGTQHDEAFTFPLESPVRLEPYAAYVVSFTTPDGVYYATPGFFTKRYTTGAITAHYDHYEPFPFSSPGLYGSPGTFPRSTYNGTSYWVSPVFVT</sequence>